<organism evidence="3 4">
    <name type="scientific">Parazoarcus communis SWub3 = DSM 12120</name>
    <dbReference type="NCBI Taxonomy" id="1121029"/>
    <lineage>
        <taxon>Bacteria</taxon>
        <taxon>Pseudomonadati</taxon>
        <taxon>Pseudomonadota</taxon>
        <taxon>Betaproteobacteria</taxon>
        <taxon>Rhodocyclales</taxon>
        <taxon>Zoogloeaceae</taxon>
        <taxon>Parazoarcus</taxon>
    </lineage>
</organism>
<dbReference type="OrthoDB" id="9774179at2"/>
<dbReference type="Gene3D" id="3.10.129.10">
    <property type="entry name" value="Hotdog Thioesterase"/>
    <property type="match status" value="1"/>
</dbReference>
<dbReference type="GO" id="GO:0004312">
    <property type="term" value="F:fatty acid synthase activity"/>
    <property type="evidence" value="ECO:0007669"/>
    <property type="project" value="InterPro"/>
</dbReference>
<name>A0A323UXS3_9RHOO</name>
<dbReference type="GO" id="GO:0006633">
    <property type="term" value="P:fatty acid biosynthetic process"/>
    <property type="evidence" value="ECO:0007669"/>
    <property type="project" value="InterPro"/>
</dbReference>
<evidence type="ECO:0000256" key="1">
    <source>
        <dbReference type="ARBA" id="ARBA00023239"/>
    </source>
</evidence>
<keyword evidence="1" id="KW-0456">Lyase</keyword>
<dbReference type="Proteomes" id="UP000248259">
    <property type="component" value="Unassembled WGS sequence"/>
</dbReference>
<dbReference type="PRINTS" id="PR01483">
    <property type="entry name" value="FASYNTHASE"/>
</dbReference>
<dbReference type="InterPro" id="IPR002539">
    <property type="entry name" value="MaoC-like_dom"/>
</dbReference>
<dbReference type="SUPFAM" id="SSF54637">
    <property type="entry name" value="Thioesterase/thiol ester dehydrase-isomerase"/>
    <property type="match status" value="1"/>
</dbReference>
<proteinExistence type="predicted"/>
<dbReference type="GO" id="GO:0005835">
    <property type="term" value="C:fatty acid synthase complex"/>
    <property type="evidence" value="ECO:0007669"/>
    <property type="project" value="InterPro"/>
</dbReference>
<protein>
    <submittedName>
        <fullName evidence="3">(R)-hydratase</fullName>
    </submittedName>
</protein>
<reference evidence="3 4" key="1">
    <citation type="submission" date="2018-06" db="EMBL/GenBank/DDBJ databases">
        <title>Azoarcus communis strain SWub3 genome.</title>
        <authorList>
            <person name="Zorraquino Salvo V."/>
            <person name="Toubiana D."/>
            <person name="Blumwald E."/>
        </authorList>
    </citation>
    <scope>NUCLEOTIDE SEQUENCE [LARGE SCALE GENOMIC DNA]</scope>
    <source>
        <strain evidence="3 4">SWub3</strain>
    </source>
</reference>
<evidence type="ECO:0000313" key="3">
    <source>
        <dbReference type="EMBL" id="PZA16693.1"/>
    </source>
</evidence>
<dbReference type="PANTHER" id="PTHR43437">
    <property type="entry name" value="HYDROXYACYL-THIOESTER DEHYDRATASE TYPE 2, MITOCHONDRIAL-RELATED"/>
    <property type="match status" value="1"/>
</dbReference>
<dbReference type="InterPro" id="IPR029069">
    <property type="entry name" value="HotDog_dom_sf"/>
</dbReference>
<dbReference type="Pfam" id="PF01575">
    <property type="entry name" value="MaoC_dehydratas"/>
    <property type="match status" value="1"/>
</dbReference>
<evidence type="ECO:0000313" key="4">
    <source>
        <dbReference type="Proteomes" id="UP000248259"/>
    </source>
</evidence>
<dbReference type="EMBL" id="QKOE01000006">
    <property type="protein sequence ID" value="PZA16693.1"/>
    <property type="molecule type" value="Genomic_DNA"/>
</dbReference>
<dbReference type="PANTHER" id="PTHR43437:SF3">
    <property type="entry name" value="HYDROXYACYL-THIOESTER DEHYDRATASE TYPE 2, MITOCHONDRIAL"/>
    <property type="match status" value="1"/>
</dbReference>
<dbReference type="GO" id="GO:0019171">
    <property type="term" value="F:(3R)-hydroxyacyl-[acyl-carrier-protein] dehydratase activity"/>
    <property type="evidence" value="ECO:0007669"/>
    <property type="project" value="TreeGrafter"/>
</dbReference>
<dbReference type="RefSeq" id="WP_110524574.1">
    <property type="nucleotide sequence ID" value="NZ_QKOE01000006.1"/>
</dbReference>
<gene>
    <name evidence="3" type="ORF">DNK49_11370</name>
</gene>
<dbReference type="FunFam" id="3.10.129.10:FF:000042">
    <property type="entry name" value="MaoC domain protein dehydratase"/>
    <property type="match status" value="1"/>
</dbReference>
<evidence type="ECO:0000259" key="2">
    <source>
        <dbReference type="Pfam" id="PF01575"/>
    </source>
</evidence>
<feature type="domain" description="MaoC-like" evidence="2">
    <location>
        <begin position="25"/>
        <end position="129"/>
    </location>
</feature>
<accession>A0A323UXS3</accession>
<keyword evidence="4" id="KW-1185">Reference proteome</keyword>
<dbReference type="InterPro" id="IPR050965">
    <property type="entry name" value="UPF0336/Enoyl-CoA_hydratase"/>
</dbReference>
<sequence>MSESVRNFTEMYGYNFEDLSEGMSASFSRTVTEADILMFAGVSGDTNPVHLDEEFASSTMFAGRIAHGMLSAAFISTVFGTKLPGPGCIYLSQTLKFKAPVKPGDTVVASVTVKGLNPEKRRALFTTTCTVKGKDVLTGEAEIFIPPRS</sequence>
<dbReference type="AlphaFoldDB" id="A0A323UXS3"/>
<comment type="caution">
    <text evidence="3">The sequence shown here is derived from an EMBL/GenBank/DDBJ whole genome shotgun (WGS) entry which is preliminary data.</text>
</comment>
<dbReference type="CDD" id="cd03449">
    <property type="entry name" value="R_hydratase"/>
    <property type="match status" value="1"/>
</dbReference>
<dbReference type="InterPro" id="IPR003965">
    <property type="entry name" value="Fatty_acid_synthase"/>
</dbReference>